<feature type="binding site" evidence="6">
    <location>
        <position position="134"/>
    </location>
    <ligand>
        <name>Zn(2+)</name>
        <dbReference type="ChEBI" id="CHEBI:29105"/>
    </ligand>
</feature>
<dbReference type="InterPro" id="IPR012934">
    <property type="entry name" value="Znf_AD"/>
</dbReference>
<evidence type="ECO:0000256" key="7">
    <source>
        <dbReference type="SAM" id="MobiDB-lite"/>
    </source>
</evidence>
<dbReference type="InterPro" id="IPR006612">
    <property type="entry name" value="THAP_Znf"/>
</dbReference>
<sequence length="381" mass="43261">MISAACCVFDCPGGVPADQVDSGGRLTLFHPFPIGDPARLAEWCNLLMLEADSSFGEMYVCSSHFSPQQYDFSSDCKKPLKSDAVPDKNLPKIMLVEESPKDDRKSSVAQRSTEDRFNPPVLVVDDLGKVCRLCLETDEQGTHASLFAKEDIVEFIRQSIGIELLPNNDSYPQMICQTCIERVTYIHRSREWFHKNDHFLRELVGELSNETALPHPEPLEEDAILPDREPVQDVKMLGAIGLFEGSIEGEEVTLNQLGVTTPEDDSYLSDDEPLSMRMKRSRRTCTKPKQKPKRKPTDARSEMIRQASEAEKINGHYWCRCGAFYLEMKLLSRHIWEDHDIKGLLKTKRQNTRLSQPHVPANPLLLEQMAAVFNGLDREQQ</sequence>
<dbReference type="EnsemblMetazoa" id="AALFPA23_002908.R3005">
    <property type="protein sequence ID" value="AALFPA23_002908.P3005"/>
    <property type="gene ID" value="AALFPA23_002908"/>
</dbReference>
<dbReference type="Pfam" id="PF07776">
    <property type="entry name" value="zf-AD"/>
    <property type="match status" value="1"/>
</dbReference>
<dbReference type="PROSITE" id="PS51915">
    <property type="entry name" value="ZAD"/>
    <property type="match status" value="1"/>
</dbReference>
<evidence type="ECO:0008006" key="12">
    <source>
        <dbReference type="Google" id="ProtNLM"/>
    </source>
</evidence>
<feature type="binding site" evidence="6">
    <location>
        <position position="179"/>
    </location>
    <ligand>
        <name>Zn(2+)</name>
        <dbReference type="ChEBI" id="CHEBI:29105"/>
    </ligand>
</feature>
<keyword evidence="2 5" id="KW-0863">Zinc-finger</keyword>
<feature type="binding site" evidence="6">
    <location>
        <position position="176"/>
    </location>
    <ligand>
        <name>Zn(2+)</name>
        <dbReference type="ChEBI" id="CHEBI:29105"/>
    </ligand>
</feature>
<feature type="region of interest" description="Disordered" evidence="7">
    <location>
        <begin position="260"/>
        <end position="301"/>
    </location>
</feature>
<evidence type="ECO:0000256" key="3">
    <source>
        <dbReference type="ARBA" id="ARBA00022833"/>
    </source>
</evidence>
<evidence type="ECO:0000256" key="5">
    <source>
        <dbReference type="PROSITE-ProRule" id="PRU00309"/>
    </source>
</evidence>
<feature type="compositionally biased region" description="Acidic residues" evidence="7">
    <location>
        <begin position="262"/>
        <end position="273"/>
    </location>
</feature>
<dbReference type="Gene3D" id="3.40.1800.20">
    <property type="match status" value="1"/>
</dbReference>
<dbReference type="PROSITE" id="PS50950">
    <property type="entry name" value="ZF_THAP"/>
    <property type="match status" value="1"/>
</dbReference>
<accession>A0ABM1XU93</accession>
<evidence type="ECO:0000256" key="1">
    <source>
        <dbReference type="ARBA" id="ARBA00022723"/>
    </source>
</evidence>
<evidence type="ECO:0000313" key="11">
    <source>
        <dbReference type="Proteomes" id="UP000069940"/>
    </source>
</evidence>
<proteinExistence type="predicted"/>
<feature type="compositionally biased region" description="Basic residues" evidence="7">
    <location>
        <begin position="277"/>
        <end position="294"/>
    </location>
</feature>
<evidence type="ECO:0000313" key="10">
    <source>
        <dbReference type="EnsemblMetazoa" id="AALFPA23_002908.P3005"/>
    </source>
</evidence>
<organism evidence="10 11">
    <name type="scientific">Aedes albopictus</name>
    <name type="common">Asian tiger mosquito</name>
    <name type="synonym">Stegomyia albopicta</name>
    <dbReference type="NCBI Taxonomy" id="7160"/>
    <lineage>
        <taxon>Eukaryota</taxon>
        <taxon>Metazoa</taxon>
        <taxon>Ecdysozoa</taxon>
        <taxon>Arthropoda</taxon>
        <taxon>Hexapoda</taxon>
        <taxon>Insecta</taxon>
        <taxon>Pterygota</taxon>
        <taxon>Neoptera</taxon>
        <taxon>Endopterygota</taxon>
        <taxon>Diptera</taxon>
        <taxon>Nematocera</taxon>
        <taxon>Culicoidea</taxon>
        <taxon>Culicidae</taxon>
        <taxon>Culicinae</taxon>
        <taxon>Aedini</taxon>
        <taxon>Aedes</taxon>
        <taxon>Stegomyia</taxon>
    </lineage>
</organism>
<dbReference type="SMART" id="SM00980">
    <property type="entry name" value="THAP"/>
    <property type="match status" value="1"/>
</dbReference>
<evidence type="ECO:0000259" key="8">
    <source>
        <dbReference type="PROSITE" id="PS50950"/>
    </source>
</evidence>
<feature type="domain" description="ZAD" evidence="9">
    <location>
        <begin position="129"/>
        <end position="203"/>
    </location>
</feature>
<feature type="domain" description="THAP-type" evidence="8">
    <location>
        <begin position="1"/>
        <end position="89"/>
    </location>
</feature>
<keyword evidence="4 5" id="KW-0238">DNA-binding</keyword>
<feature type="binding site" evidence="6">
    <location>
        <position position="131"/>
    </location>
    <ligand>
        <name>Zn(2+)</name>
        <dbReference type="ChEBI" id="CHEBI:29105"/>
    </ligand>
</feature>
<dbReference type="Pfam" id="PF05485">
    <property type="entry name" value="THAP"/>
    <property type="match status" value="1"/>
</dbReference>
<evidence type="ECO:0000259" key="9">
    <source>
        <dbReference type="PROSITE" id="PS51915"/>
    </source>
</evidence>
<reference evidence="10" key="2">
    <citation type="submission" date="2025-05" db="UniProtKB">
        <authorList>
            <consortium name="EnsemblMetazoa"/>
        </authorList>
    </citation>
    <scope>IDENTIFICATION</scope>
    <source>
        <strain evidence="10">Foshan</strain>
    </source>
</reference>
<dbReference type="GeneID" id="109417027"/>
<name>A0ABM1XU93_AEDAL</name>
<keyword evidence="3 6" id="KW-0862">Zinc</keyword>
<dbReference type="RefSeq" id="XP_019546698.3">
    <property type="nucleotide sequence ID" value="XM_019691153.4"/>
</dbReference>
<dbReference type="SMART" id="SM00692">
    <property type="entry name" value="DM3"/>
    <property type="match status" value="1"/>
</dbReference>
<evidence type="ECO:0000256" key="6">
    <source>
        <dbReference type="PROSITE-ProRule" id="PRU01263"/>
    </source>
</evidence>
<dbReference type="SMART" id="SM00868">
    <property type="entry name" value="zf-AD"/>
    <property type="match status" value="1"/>
</dbReference>
<reference evidence="11" key="1">
    <citation type="journal article" date="2015" name="Proc. Natl. Acad. Sci. U.S.A.">
        <title>Genome sequence of the Asian Tiger mosquito, Aedes albopictus, reveals insights into its biology, genetics, and evolution.</title>
        <authorList>
            <person name="Chen X.G."/>
            <person name="Jiang X."/>
            <person name="Gu J."/>
            <person name="Xu M."/>
            <person name="Wu Y."/>
            <person name="Deng Y."/>
            <person name="Zhang C."/>
            <person name="Bonizzoni M."/>
            <person name="Dermauw W."/>
            <person name="Vontas J."/>
            <person name="Armbruster P."/>
            <person name="Huang X."/>
            <person name="Yang Y."/>
            <person name="Zhang H."/>
            <person name="He W."/>
            <person name="Peng H."/>
            <person name="Liu Y."/>
            <person name="Wu K."/>
            <person name="Chen J."/>
            <person name="Lirakis M."/>
            <person name="Topalis P."/>
            <person name="Van Leeuwen T."/>
            <person name="Hall A.B."/>
            <person name="Jiang X."/>
            <person name="Thorpe C."/>
            <person name="Mueller R.L."/>
            <person name="Sun C."/>
            <person name="Waterhouse R.M."/>
            <person name="Yan G."/>
            <person name="Tu Z.J."/>
            <person name="Fang X."/>
            <person name="James A.A."/>
        </authorList>
    </citation>
    <scope>NUCLEOTIDE SEQUENCE [LARGE SCALE GENOMIC DNA]</scope>
    <source>
        <strain evidence="11">Foshan</strain>
    </source>
</reference>
<keyword evidence="1 6" id="KW-0479">Metal-binding</keyword>
<evidence type="ECO:0000256" key="2">
    <source>
        <dbReference type="ARBA" id="ARBA00022771"/>
    </source>
</evidence>
<protein>
    <recommendedName>
        <fullName evidence="12">ZAD domain-containing protein</fullName>
    </recommendedName>
</protein>
<evidence type="ECO:0000256" key="4">
    <source>
        <dbReference type="ARBA" id="ARBA00023125"/>
    </source>
</evidence>
<dbReference type="SUPFAM" id="SSF57716">
    <property type="entry name" value="Glucocorticoid receptor-like (DNA-binding domain)"/>
    <property type="match status" value="2"/>
</dbReference>
<dbReference type="Proteomes" id="UP000069940">
    <property type="component" value="Unassembled WGS sequence"/>
</dbReference>
<keyword evidence="11" id="KW-1185">Reference proteome</keyword>